<evidence type="ECO:0000313" key="9">
    <source>
        <dbReference type="Proteomes" id="UP000240830"/>
    </source>
</evidence>
<dbReference type="SUPFAM" id="SSF54791">
    <property type="entry name" value="Eukaryotic type KH-domain (KH-domain type I)"/>
    <property type="match status" value="1"/>
</dbReference>
<dbReference type="STRING" id="1246581.A0A2H9TPX7"/>
<dbReference type="GO" id="GO:0043248">
    <property type="term" value="P:proteasome assembly"/>
    <property type="evidence" value="ECO:0007669"/>
    <property type="project" value="EnsemblFungi"/>
</dbReference>
<proteinExistence type="inferred from homology"/>
<dbReference type="CDD" id="cd22391">
    <property type="entry name" value="KH-I_PNO1_rpt1"/>
    <property type="match status" value="1"/>
</dbReference>
<gene>
    <name evidence="8" type="ORF">PSACC_00361</name>
</gene>
<accession>A0A2H9TPX7</accession>
<keyword evidence="4" id="KW-0694">RNA-binding</keyword>
<feature type="domain" description="PNO1 second type I KH" evidence="7">
    <location>
        <begin position="78"/>
        <end position="161"/>
    </location>
</feature>
<comment type="similarity">
    <text evidence="2">Belongs to the PNO1 family.</text>
</comment>
<evidence type="ECO:0000256" key="5">
    <source>
        <dbReference type="ARBA" id="ARBA00023242"/>
    </source>
</evidence>
<keyword evidence="9" id="KW-1185">Reference proteome</keyword>
<evidence type="ECO:0000256" key="2">
    <source>
        <dbReference type="ARBA" id="ARBA00007515"/>
    </source>
</evidence>
<dbReference type="Proteomes" id="UP000240830">
    <property type="component" value="Unassembled WGS sequence"/>
</dbReference>
<dbReference type="PANTHER" id="PTHR12826">
    <property type="entry name" value="RIBONUCLEASE Y"/>
    <property type="match status" value="1"/>
</dbReference>
<keyword evidence="5" id="KW-0539">Nucleus</keyword>
<dbReference type="GO" id="GO:0042134">
    <property type="term" value="F:rRNA primary transcript binding"/>
    <property type="evidence" value="ECO:0007669"/>
    <property type="project" value="EnsemblFungi"/>
</dbReference>
<name>A0A2H9TPX7_9FUNG</name>
<evidence type="ECO:0000256" key="1">
    <source>
        <dbReference type="ARBA" id="ARBA00004604"/>
    </source>
</evidence>
<reference evidence="8 9" key="1">
    <citation type="submission" date="2016-10" db="EMBL/GenBank/DDBJ databases">
        <title>The genome of Paramicrosporidium saccamoebae is the missing link in understanding Cryptomycota and Microsporidia evolution.</title>
        <authorList>
            <person name="Quandt C.A."/>
            <person name="Beaudet D."/>
            <person name="Corsaro D."/>
            <person name="Michel R."/>
            <person name="Corradi N."/>
            <person name="James T."/>
        </authorList>
    </citation>
    <scope>NUCLEOTIDE SEQUENCE [LARGE SCALE GENOMIC DNA]</scope>
    <source>
        <strain evidence="8 9">KSL3</strain>
    </source>
</reference>
<organism evidence="8 9">
    <name type="scientific">Paramicrosporidium saccamoebae</name>
    <dbReference type="NCBI Taxonomy" id="1246581"/>
    <lineage>
        <taxon>Eukaryota</taxon>
        <taxon>Fungi</taxon>
        <taxon>Fungi incertae sedis</taxon>
        <taxon>Cryptomycota</taxon>
        <taxon>Cryptomycota incertae sedis</taxon>
        <taxon>Paramicrosporidium</taxon>
    </lineage>
</organism>
<dbReference type="GO" id="GO:0042255">
    <property type="term" value="P:ribosome assembly"/>
    <property type="evidence" value="ECO:0007669"/>
    <property type="project" value="EnsemblFungi"/>
</dbReference>
<dbReference type="InterPro" id="IPR055211">
    <property type="entry name" value="KH_PNO1_2nd"/>
</dbReference>
<dbReference type="EMBL" id="MTSL01000041">
    <property type="protein sequence ID" value="PJF19807.1"/>
    <property type="molecule type" value="Genomic_DNA"/>
</dbReference>
<dbReference type="PANTHER" id="PTHR12826:SF13">
    <property type="entry name" value="RNA-BINDING PROTEIN PNO1"/>
    <property type="match status" value="1"/>
</dbReference>
<evidence type="ECO:0000256" key="4">
    <source>
        <dbReference type="ARBA" id="ARBA00022884"/>
    </source>
</evidence>
<evidence type="ECO:0000256" key="3">
    <source>
        <dbReference type="ARBA" id="ARBA00016042"/>
    </source>
</evidence>
<dbReference type="GO" id="GO:0005730">
    <property type="term" value="C:nucleolus"/>
    <property type="evidence" value="ECO:0007669"/>
    <property type="project" value="UniProtKB-SubCell"/>
</dbReference>
<dbReference type="FunFam" id="3.30.1370.10:FF:000009">
    <property type="entry name" value="RNA-binding protein PNO1"/>
    <property type="match status" value="1"/>
</dbReference>
<dbReference type="InterPro" id="IPR036612">
    <property type="entry name" value="KH_dom_type_1_sf"/>
</dbReference>
<dbReference type="GO" id="GO:0000447">
    <property type="term" value="P:endonucleolytic cleavage in ITS1 to separate SSU-rRNA from 5.8S rRNA and LSU-rRNA from tricistronic rRNA transcript (SSU-rRNA, 5.8S rRNA, LSU-rRNA)"/>
    <property type="evidence" value="ECO:0007669"/>
    <property type="project" value="EnsemblFungi"/>
</dbReference>
<dbReference type="GO" id="GO:0051082">
    <property type="term" value="F:unfolded protein binding"/>
    <property type="evidence" value="ECO:0007669"/>
    <property type="project" value="EnsemblFungi"/>
</dbReference>
<dbReference type="CDD" id="cd22392">
    <property type="entry name" value="KH-I_PNO1_rpt2"/>
    <property type="match status" value="1"/>
</dbReference>
<dbReference type="InterPro" id="IPR055212">
    <property type="entry name" value="KH-I_PNO1_first"/>
</dbReference>
<dbReference type="Pfam" id="PF22891">
    <property type="entry name" value="KH_PNO1_2nd"/>
    <property type="match status" value="1"/>
</dbReference>
<dbReference type="Gene3D" id="3.30.1370.10">
    <property type="entry name" value="K Homology domain, type 1"/>
    <property type="match status" value="1"/>
</dbReference>
<dbReference type="GO" id="GO:0000056">
    <property type="term" value="P:ribosomal small subunit export from nucleus"/>
    <property type="evidence" value="ECO:0007669"/>
    <property type="project" value="EnsemblFungi"/>
</dbReference>
<dbReference type="OrthoDB" id="1932641at2759"/>
<comment type="caution">
    <text evidence="8">The sequence shown here is derived from an EMBL/GenBank/DDBJ whole genome shotgun (WGS) entry which is preliminary data.</text>
</comment>
<protein>
    <recommendedName>
        <fullName evidence="3">Pre-rRNA-processing protein PNO1</fullName>
    </recommendedName>
    <alternativeName>
        <fullName evidence="6">Pre-rRNA-processing protein pno1</fullName>
    </alternativeName>
</protein>
<dbReference type="GO" id="GO:0000472">
    <property type="term" value="P:endonucleolytic cleavage to generate mature 5'-end of SSU-rRNA from (SSU-rRNA, 5.8S rRNA, LSU-rRNA)"/>
    <property type="evidence" value="ECO:0007669"/>
    <property type="project" value="EnsemblFungi"/>
</dbReference>
<sequence>MSPLRDSWMKIYTPLVEHMKLQVRFNPKTRTVELRNSHLTTETSALQKGADFVRGFAVGFNVEDALVLLRLDDIYVDSFEIKDVKTLNGDHLSRAIGRLAGRNGKTKVTIENTSRTRVVLADSKIHILGSYRNIQVAKNALVSLILGSTPGTVYTRLRNVAARLAERRM</sequence>
<evidence type="ECO:0000313" key="8">
    <source>
        <dbReference type="EMBL" id="PJF19807.1"/>
    </source>
</evidence>
<evidence type="ECO:0000256" key="6">
    <source>
        <dbReference type="ARBA" id="ARBA00071744"/>
    </source>
</evidence>
<comment type="subcellular location">
    <subcellularLocation>
        <location evidence="1">Nucleus</location>
        <location evidence="1">Nucleolus</location>
    </subcellularLocation>
</comment>
<evidence type="ECO:0000259" key="7">
    <source>
        <dbReference type="Pfam" id="PF22891"/>
    </source>
</evidence>
<dbReference type="AlphaFoldDB" id="A0A2H9TPX7"/>